<dbReference type="CDD" id="cd07710">
    <property type="entry name" value="arylsulfatase_Sdsa1-like_MBL-fold"/>
    <property type="match status" value="1"/>
</dbReference>
<evidence type="ECO:0000313" key="7">
    <source>
        <dbReference type="EMBL" id="KAF2139783.1"/>
    </source>
</evidence>
<gene>
    <name evidence="7" type="ORF">K452DRAFT_274225</name>
</gene>
<dbReference type="Gene3D" id="3.30.1050.10">
    <property type="entry name" value="SCP2 sterol-binding domain"/>
    <property type="match status" value="1"/>
</dbReference>
<dbReference type="RefSeq" id="XP_033395496.1">
    <property type="nucleotide sequence ID" value="XM_033539182.1"/>
</dbReference>
<evidence type="ECO:0000259" key="6">
    <source>
        <dbReference type="SMART" id="SM00849"/>
    </source>
</evidence>
<evidence type="ECO:0000256" key="2">
    <source>
        <dbReference type="ARBA" id="ARBA00022801"/>
    </source>
</evidence>
<dbReference type="GO" id="GO:0018741">
    <property type="term" value="F:linear primary-alkylsulfatase activity"/>
    <property type="evidence" value="ECO:0007669"/>
    <property type="project" value="InterPro"/>
</dbReference>
<evidence type="ECO:0000256" key="4">
    <source>
        <dbReference type="ARBA" id="ARBA00033751"/>
    </source>
</evidence>
<dbReference type="SMART" id="SM00849">
    <property type="entry name" value="Lactamase_B"/>
    <property type="match status" value="1"/>
</dbReference>
<keyword evidence="8" id="KW-1185">Reference proteome</keyword>
<dbReference type="FunFam" id="3.60.15.30:FF:000001">
    <property type="entry name" value="Alkyl/aryl-sulfatase BDS1"/>
    <property type="match status" value="1"/>
</dbReference>
<proteinExistence type="inferred from homology"/>
<reference evidence="7" key="1">
    <citation type="journal article" date="2020" name="Stud. Mycol.">
        <title>101 Dothideomycetes genomes: a test case for predicting lifestyles and emergence of pathogens.</title>
        <authorList>
            <person name="Haridas S."/>
            <person name="Albert R."/>
            <person name="Binder M."/>
            <person name="Bloem J."/>
            <person name="Labutti K."/>
            <person name="Salamov A."/>
            <person name="Andreopoulos B."/>
            <person name="Baker S."/>
            <person name="Barry K."/>
            <person name="Bills G."/>
            <person name="Bluhm B."/>
            <person name="Cannon C."/>
            <person name="Castanera R."/>
            <person name="Culley D."/>
            <person name="Daum C."/>
            <person name="Ezra D."/>
            <person name="Gonzalez J."/>
            <person name="Henrissat B."/>
            <person name="Kuo A."/>
            <person name="Liang C."/>
            <person name="Lipzen A."/>
            <person name="Lutzoni F."/>
            <person name="Magnuson J."/>
            <person name="Mondo S."/>
            <person name="Nolan M."/>
            <person name="Ohm R."/>
            <person name="Pangilinan J."/>
            <person name="Park H.-J."/>
            <person name="Ramirez L."/>
            <person name="Alfaro M."/>
            <person name="Sun H."/>
            <person name="Tritt A."/>
            <person name="Yoshinaga Y."/>
            <person name="Zwiers L.-H."/>
            <person name="Turgeon B."/>
            <person name="Goodwin S."/>
            <person name="Spatafora J."/>
            <person name="Crous P."/>
            <person name="Grigoriev I."/>
        </authorList>
    </citation>
    <scope>NUCLEOTIDE SEQUENCE</scope>
    <source>
        <strain evidence="7">CBS 121167</strain>
    </source>
</reference>
<keyword evidence="3" id="KW-0862">Zinc</keyword>
<keyword evidence="1" id="KW-0479">Metal-binding</keyword>
<keyword evidence="2" id="KW-0378">Hydrolase</keyword>
<dbReference type="SUPFAM" id="SSF55718">
    <property type="entry name" value="SCP-like"/>
    <property type="match status" value="1"/>
</dbReference>
<dbReference type="Gene3D" id="1.25.40.880">
    <property type="entry name" value="Alkyl sulfatase, dimerisation domain"/>
    <property type="match status" value="1"/>
</dbReference>
<dbReference type="GO" id="GO:0046983">
    <property type="term" value="F:protein dimerization activity"/>
    <property type="evidence" value="ECO:0007669"/>
    <property type="project" value="InterPro"/>
</dbReference>
<dbReference type="SUPFAM" id="SSF56281">
    <property type="entry name" value="Metallo-hydrolase/oxidoreductase"/>
    <property type="match status" value="1"/>
</dbReference>
<dbReference type="AlphaFoldDB" id="A0A6A6B8U4"/>
<dbReference type="Pfam" id="PF14863">
    <property type="entry name" value="Alkyl_sulf_dimr"/>
    <property type="match status" value="1"/>
</dbReference>
<dbReference type="InterPro" id="IPR038536">
    <property type="entry name" value="Alkyl/aryl-sulf_dimr_sf"/>
</dbReference>
<dbReference type="Pfam" id="PF00753">
    <property type="entry name" value="Lactamase_B"/>
    <property type="match status" value="1"/>
</dbReference>
<dbReference type="GeneID" id="54296678"/>
<dbReference type="PANTHER" id="PTHR43223:SF1">
    <property type="entry name" value="ALKYL_ARYL-SULFATASE BDS1"/>
    <property type="match status" value="1"/>
</dbReference>
<evidence type="ECO:0000256" key="5">
    <source>
        <dbReference type="SAM" id="MobiDB-lite"/>
    </source>
</evidence>
<feature type="domain" description="Metallo-beta-lactamase" evidence="6">
    <location>
        <begin position="103"/>
        <end position="326"/>
    </location>
</feature>
<comment type="similarity">
    <text evidence="4">Belongs to the metallo-beta-lactamase superfamily. Type III sulfatase family.</text>
</comment>
<dbReference type="EMBL" id="ML995491">
    <property type="protein sequence ID" value="KAF2139783.1"/>
    <property type="molecule type" value="Genomic_DNA"/>
</dbReference>
<name>A0A6A6B8U4_9PEZI</name>
<feature type="compositionally biased region" description="Basic and acidic residues" evidence="5">
    <location>
        <begin position="10"/>
        <end position="19"/>
    </location>
</feature>
<protein>
    <recommendedName>
        <fullName evidence="6">Metallo-beta-lactamase domain-containing protein</fullName>
    </recommendedName>
</protein>
<dbReference type="InterPro" id="IPR029228">
    <property type="entry name" value="Alkyl_sulf_dimr"/>
</dbReference>
<dbReference type="InterPro" id="IPR036527">
    <property type="entry name" value="SCP2_sterol-bd_dom_sf"/>
</dbReference>
<accession>A0A6A6B8U4</accession>
<dbReference type="Proteomes" id="UP000799438">
    <property type="component" value="Unassembled WGS sequence"/>
</dbReference>
<dbReference type="InterPro" id="IPR052195">
    <property type="entry name" value="Bact_Alkyl/Aryl-Sulfatase"/>
</dbReference>
<dbReference type="InterPro" id="IPR044097">
    <property type="entry name" value="Bds1/SdsA1_MBL-fold"/>
</dbReference>
<dbReference type="PANTHER" id="PTHR43223">
    <property type="entry name" value="ALKYL/ARYL-SULFATASE"/>
    <property type="match status" value="1"/>
</dbReference>
<dbReference type="OrthoDB" id="449487at2759"/>
<feature type="region of interest" description="Disordered" evidence="5">
    <location>
        <begin position="1"/>
        <end position="26"/>
    </location>
</feature>
<dbReference type="GO" id="GO:0018909">
    <property type="term" value="P:dodecyl sulfate metabolic process"/>
    <property type="evidence" value="ECO:0007669"/>
    <property type="project" value="InterPro"/>
</dbReference>
<evidence type="ECO:0000256" key="1">
    <source>
        <dbReference type="ARBA" id="ARBA00022723"/>
    </source>
</evidence>
<dbReference type="InterPro" id="IPR036866">
    <property type="entry name" value="RibonucZ/Hydroxyglut_hydro"/>
</dbReference>
<evidence type="ECO:0000313" key="8">
    <source>
        <dbReference type="Proteomes" id="UP000799438"/>
    </source>
</evidence>
<dbReference type="Gene3D" id="3.60.15.30">
    <property type="entry name" value="Metallo-beta-lactamase domain"/>
    <property type="match status" value="1"/>
</dbReference>
<dbReference type="InterPro" id="IPR029229">
    <property type="entry name" value="Alkyl_sulf_C"/>
</dbReference>
<dbReference type="InterPro" id="IPR001279">
    <property type="entry name" value="Metallo-B-lactamas"/>
</dbReference>
<dbReference type="Pfam" id="PF14864">
    <property type="entry name" value="Alkyl_sulf_C"/>
    <property type="match status" value="1"/>
</dbReference>
<dbReference type="GO" id="GO:0046872">
    <property type="term" value="F:metal ion binding"/>
    <property type="evidence" value="ECO:0007669"/>
    <property type="project" value="UniProtKB-KW"/>
</dbReference>
<organism evidence="7 8">
    <name type="scientific">Aplosporella prunicola CBS 121167</name>
    <dbReference type="NCBI Taxonomy" id="1176127"/>
    <lineage>
        <taxon>Eukaryota</taxon>
        <taxon>Fungi</taxon>
        <taxon>Dikarya</taxon>
        <taxon>Ascomycota</taxon>
        <taxon>Pezizomycotina</taxon>
        <taxon>Dothideomycetes</taxon>
        <taxon>Dothideomycetes incertae sedis</taxon>
        <taxon>Botryosphaeriales</taxon>
        <taxon>Aplosporellaceae</taxon>
        <taxon>Aplosporella</taxon>
    </lineage>
</organism>
<sequence>MSSPKPATDTIKKQQEDAKNNLPFSDTQDFDDAQKGLIGRRVPNTVVNSDGVTIWDNDVYQFLRTKDSPDTANPSLWRQSNLCAYDGLFEVTEGIYQVRGLDVSNTTIIEGTEGIIVIDPLGCAEVGAAAFELYQQYRGTKKVKAVMYTHSHIDHFGGVKGFISQEDVDSGAVQILAPEGFLEHAVSENVYAGTAMGRRAAYMYGEGITRSPQTQIGVGLGQSTSTFGTSSLIAPTLDITTTGQEETIDGVKMVFQMAPDTEAPSEMLIFFPDFKALCAAEDATHNFHNLLTLRGALVRDPHGWSGYLTETINLFGGKTDVLFASHQWPTWGSDRIISFLSGQRDLYAYVHDQTLRLLNQGLTGPEIAEQMTLPPAIDQTWSSRGYYGSVSHNVKAIYQRYIGWFDGNPSHLWEHIPVERAKRYVDLAGGSGPLVSKAQEAYNDGDFRWAAELLNHAVFADATNADAKSLLADTYEQLGYGAENGTWRNFFLSGTQELRVGSFGTPALTSSSDMLSQLTPEMLFDVFAIQINGPNAWDVQLAIDVVLTDRSADAGNNRYRWWLSNGALIYTTGKQSTSPDVTLTTTTRNLPALAIYGLDPTELKKAGIQIDGDESALTKLASLLDPGNPGFNIVTP</sequence>
<evidence type="ECO:0000256" key="3">
    <source>
        <dbReference type="ARBA" id="ARBA00022833"/>
    </source>
</evidence>